<dbReference type="Pfam" id="PF09351">
    <property type="entry name" value="DUF1993"/>
    <property type="match status" value="1"/>
</dbReference>
<dbReference type="PANTHER" id="PTHR36922">
    <property type="entry name" value="BLL2446 PROTEIN"/>
    <property type="match status" value="1"/>
</dbReference>
<dbReference type="PANTHER" id="PTHR36922:SF1">
    <property type="entry name" value="DUF1993 DOMAIN-CONTAINING PROTEIN"/>
    <property type="match status" value="1"/>
</dbReference>
<reference evidence="1" key="1">
    <citation type="submission" date="2023-07" db="EMBL/GenBank/DDBJ databases">
        <title>Brevundimonas soil sp. nov., isolated from the soil of chemical plant.</title>
        <authorList>
            <person name="Wu N."/>
        </authorList>
    </citation>
    <scope>NUCLEOTIDE SEQUENCE</scope>
    <source>
        <strain evidence="1">XZ-24</strain>
    </source>
</reference>
<dbReference type="Gene3D" id="1.20.120.450">
    <property type="entry name" value="dinb family like domain"/>
    <property type="match status" value="1"/>
</dbReference>
<dbReference type="Proteomes" id="UP001169063">
    <property type="component" value="Unassembled WGS sequence"/>
</dbReference>
<sequence length="163" mass="18205">MPTMYEASVPLFLRGLNSLSGLLDKAEPLGERLLDLTLIEDMRPFKAQVQMACFSARACVARLAGVEWPRTADDEASLDDLRATLKLTIDFLESIRPEQLEGAETRAVSMTLPSLTLNFEGWGYLSSFALPNFYFHLSMAYALLRREGVEIGKRDFLGQIALV</sequence>
<proteinExistence type="predicted"/>
<gene>
    <name evidence="1" type="ORF">Q0812_05830</name>
</gene>
<accession>A0ABT8SK57</accession>
<organism evidence="1 2">
    <name type="scientific">Peiella sedimenti</name>
    <dbReference type="NCBI Taxonomy" id="3061083"/>
    <lineage>
        <taxon>Bacteria</taxon>
        <taxon>Pseudomonadati</taxon>
        <taxon>Pseudomonadota</taxon>
        <taxon>Alphaproteobacteria</taxon>
        <taxon>Caulobacterales</taxon>
        <taxon>Caulobacteraceae</taxon>
        <taxon>Peiella</taxon>
    </lineage>
</organism>
<dbReference type="InterPro" id="IPR018531">
    <property type="entry name" value="DUF1993"/>
</dbReference>
<dbReference type="RefSeq" id="WP_302109375.1">
    <property type="nucleotide sequence ID" value="NZ_JAUKTR010000002.1"/>
</dbReference>
<keyword evidence="2" id="KW-1185">Reference proteome</keyword>
<dbReference type="SUPFAM" id="SSF109854">
    <property type="entry name" value="DinB/YfiT-like putative metalloenzymes"/>
    <property type="match status" value="1"/>
</dbReference>
<comment type="caution">
    <text evidence="1">The sequence shown here is derived from an EMBL/GenBank/DDBJ whole genome shotgun (WGS) entry which is preliminary data.</text>
</comment>
<protein>
    <submittedName>
        <fullName evidence="1">DUF1993 domain-containing protein</fullName>
    </submittedName>
</protein>
<evidence type="ECO:0000313" key="1">
    <source>
        <dbReference type="EMBL" id="MDO1558944.1"/>
    </source>
</evidence>
<evidence type="ECO:0000313" key="2">
    <source>
        <dbReference type="Proteomes" id="UP001169063"/>
    </source>
</evidence>
<dbReference type="EMBL" id="JAUKTR010000002">
    <property type="protein sequence ID" value="MDO1558944.1"/>
    <property type="molecule type" value="Genomic_DNA"/>
</dbReference>
<name>A0ABT8SK57_9CAUL</name>
<dbReference type="InterPro" id="IPR034660">
    <property type="entry name" value="DinB/YfiT-like"/>
</dbReference>